<dbReference type="STRING" id="310781.SAMN05216259_10199"/>
<dbReference type="OrthoDB" id="1492945at2"/>
<accession>A0A1G9V2H5</accession>
<dbReference type="SUPFAM" id="SSF54593">
    <property type="entry name" value="Glyoxalase/Bleomycin resistance protein/Dihydroxybiphenyl dioxygenase"/>
    <property type="match status" value="1"/>
</dbReference>
<sequence length="123" mass="13168">MTVLATFARVHVDDLDAALPTFVALTGEQPRLRFSYGELELARIGGYLLLAGSPEALAPFRGTQATTIVDSLDGVLDLVRRHGGDILSGPKDVPTGRNLTVRHPGGATIEYVEFHEEARATLG</sequence>
<dbReference type="AlphaFoldDB" id="A0A1G9V2H5"/>
<keyword evidence="2" id="KW-1185">Reference proteome</keyword>
<gene>
    <name evidence="1" type="ORF">SAMN05216259_10199</name>
</gene>
<protein>
    <recommendedName>
        <fullName evidence="3">Glyoxalase</fullName>
    </recommendedName>
</protein>
<reference evidence="1 2" key="1">
    <citation type="submission" date="2016-10" db="EMBL/GenBank/DDBJ databases">
        <authorList>
            <person name="de Groot N.N."/>
        </authorList>
    </citation>
    <scope>NUCLEOTIDE SEQUENCE [LARGE SCALE GENOMIC DNA]</scope>
    <source>
        <strain evidence="1 2">CGMCC 4.2022</strain>
    </source>
</reference>
<name>A0A1G9V2H5_9ACTN</name>
<organism evidence="1 2">
    <name type="scientific">Actinacidiphila guanduensis</name>
    <dbReference type="NCBI Taxonomy" id="310781"/>
    <lineage>
        <taxon>Bacteria</taxon>
        <taxon>Bacillati</taxon>
        <taxon>Actinomycetota</taxon>
        <taxon>Actinomycetes</taxon>
        <taxon>Kitasatosporales</taxon>
        <taxon>Streptomycetaceae</taxon>
        <taxon>Actinacidiphila</taxon>
    </lineage>
</organism>
<dbReference type="InterPro" id="IPR029068">
    <property type="entry name" value="Glyas_Bleomycin-R_OHBP_Dase"/>
</dbReference>
<evidence type="ECO:0000313" key="2">
    <source>
        <dbReference type="Proteomes" id="UP000199341"/>
    </source>
</evidence>
<dbReference type="RefSeq" id="WP_093782209.1">
    <property type="nucleotide sequence ID" value="NZ_FNIE01000001.1"/>
</dbReference>
<dbReference type="Proteomes" id="UP000199341">
    <property type="component" value="Unassembled WGS sequence"/>
</dbReference>
<proteinExistence type="predicted"/>
<dbReference type="EMBL" id="FNIE01000001">
    <property type="protein sequence ID" value="SDM66290.1"/>
    <property type="molecule type" value="Genomic_DNA"/>
</dbReference>
<evidence type="ECO:0008006" key="3">
    <source>
        <dbReference type="Google" id="ProtNLM"/>
    </source>
</evidence>
<dbReference type="Gene3D" id="3.10.180.10">
    <property type="entry name" value="2,3-Dihydroxybiphenyl 1,2-Dioxygenase, domain 1"/>
    <property type="match status" value="1"/>
</dbReference>
<evidence type="ECO:0000313" key="1">
    <source>
        <dbReference type="EMBL" id="SDM66290.1"/>
    </source>
</evidence>